<organism evidence="1 2">
    <name type="scientific">Brassica cretica</name>
    <name type="common">Mustard</name>
    <dbReference type="NCBI Taxonomy" id="69181"/>
    <lineage>
        <taxon>Eukaryota</taxon>
        <taxon>Viridiplantae</taxon>
        <taxon>Streptophyta</taxon>
        <taxon>Embryophyta</taxon>
        <taxon>Tracheophyta</taxon>
        <taxon>Spermatophyta</taxon>
        <taxon>Magnoliopsida</taxon>
        <taxon>eudicotyledons</taxon>
        <taxon>Gunneridae</taxon>
        <taxon>Pentapetalae</taxon>
        <taxon>rosids</taxon>
        <taxon>malvids</taxon>
        <taxon>Brassicales</taxon>
        <taxon>Brassicaceae</taxon>
        <taxon>Brassiceae</taxon>
        <taxon>Brassica</taxon>
    </lineage>
</organism>
<dbReference type="EMBL" id="QGKW02002005">
    <property type="protein sequence ID" value="KAF2544025.1"/>
    <property type="molecule type" value="Genomic_DNA"/>
</dbReference>
<sequence>MILRKNLVRVPVGSNTSCPKVTKTYINQPRIGSSVTIGTWTSQAQSLRNDRTCTLPGRYIATELEPSSVTTWRPNVRSAWSLRSDRARVKLGRYVATERAPRSLAT</sequence>
<dbReference type="AlphaFoldDB" id="A0A8S9GD22"/>
<name>A0A8S9GD22_BRACR</name>
<dbReference type="Proteomes" id="UP000712281">
    <property type="component" value="Unassembled WGS sequence"/>
</dbReference>
<evidence type="ECO:0000313" key="1">
    <source>
        <dbReference type="EMBL" id="KAF2544025.1"/>
    </source>
</evidence>
<protein>
    <submittedName>
        <fullName evidence="1">Uncharacterized protein</fullName>
    </submittedName>
</protein>
<gene>
    <name evidence="1" type="ORF">F2Q68_00032642</name>
</gene>
<reference evidence="1" key="1">
    <citation type="submission" date="2019-12" db="EMBL/GenBank/DDBJ databases">
        <title>Genome sequencing and annotation of Brassica cretica.</title>
        <authorList>
            <person name="Studholme D.J."/>
            <person name="Sarris P.F."/>
        </authorList>
    </citation>
    <scope>NUCLEOTIDE SEQUENCE</scope>
    <source>
        <strain evidence="1">PFS-001/15</strain>
        <tissue evidence="1">Leaf</tissue>
    </source>
</reference>
<accession>A0A8S9GD22</accession>
<evidence type="ECO:0000313" key="2">
    <source>
        <dbReference type="Proteomes" id="UP000712281"/>
    </source>
</evidence>
<comment type="caution">
    <text evidence="1">The sequence shown here is derived from an EMBL/GenBank/DDBJ whole genome shotgun (WGS) entry which is preliminary data.</text>
</comment>
<proteinExistence type="predicted"/>